<feature type="signal peptide" evidence="2">
    <location>
        <begin position="1"/>
        <end position="18"/>
    </location>
</feature>
<dbReference type="EMBL" id="JBBWUH010000020">
    <property type="protein sequence ID" value="KAK8151064.1"/>
    <property type="molecule type" value="Genomic_DNA"/>
</dbReference>
<proteinExistence type="predicted"/>
<feature type="region of interest" description="Disordered" evidence="1">
    <location>
        <begin position="250"/>
        <end position="279"/>
    </location>
</feature>
<name>A0ABR1XER9_9PEZI</name>
<feature type="compositionally biased region" description="Acidic residues" evidence="1">
    <location>
        <begin position="250"/>
        <end position="278"/>
    </location>
</feature>
<keyword evidence="2" id="KW-0732">Signal</keyword>
<sequence length="299" mass="32862">MASKLLLLNEFLPTSALGLGWLADSMKSPTMDAYQLTKPLPTEAVMRIAGQNFEAMASAASSNSFRLSLMRLLSNSNTFKNENDAELKSVAVNRYQLRQPRALFKELVRDEEAREWLNDSIESGRKSYLIVELQTAKDPTISKGQNKGFSTDVDLTVPVSTIATGGIDILGWGEQLDSGVGVGHSGSEELKKSFGLDGEHIFAIGFKKIVWRSLGFRKHVDQAKLDDKITWSVFGEKRGNNDEEVISADLAEELDGNYEGAEDGDGEDEENDDDDEGIAELLENGVEVGDQVYMVADED</sequence>
<protein>
    <submittedName>
        <fullName evidence="3">Uncharacterized protein</fullName>
    </submittedName>
</protein>
<evidence type="ECO:0000313" key="4">
    <source>
        <dbReference type="Proteomes" id="UP001456524"/>
    </source>
</evidence>
<evidence type="ECO:0000256" key="1">
    <source>
        <dbReference type="SAM" id="MobiDB-lite"/>
    </source>
</evidence>
<evidence type="ECO:0000256" key="2">
    <source>
        <dbReference type="SAM" id="SignalP"/>
    </source>
</evidence>
<dbReference type="Proteomes" id="UP001456524">
    <property type="component" value="Unassembled WGS sequence"/>
</dbReference>
<gene>
    <name evidence="3" type="ORF">IWX90DRAFT_134687</name>
</gene>
<feature type="chain" id="PRO_5046853168" evidence="2">
    <location>
        <begin position="19"/>
        <end position="299"/>
    </location>
</feature>
<organism evidence="3 4">
    <name type="scientific">Phyllosticta citrichinensis</name>
    <dbReference type="NCBI Taxonomy" id="1130410"/>
    <lineage>
        <taxon>Eukaryota</taxon>
        <taxon>Fungi</taxon>
        <taxon>Dikarya</taxon>
        <taxon>Ascomycota</taxon>
        <taxon>Pezizomycotina</taxon>
        <taxon>Dothideomycetes</taxon>
        <taxon>Dothideomycetes incertae sedis</taxon>
        <taxon>Botryosphaeriales</taxon>
        <taxon>Phyllostictaceae</taxon>
        <taxon>Phyllosticta</taxon>
    </lineage>
</organism>
<keyword evidence="4" id="KW-1185">Reference proteome</keyword>
<reference evidence="3 4" key="1">
    <citation type="journal article" date="2022" name="G3 (Bethesda)">
        <title>Enemy or ally: a genomic approach to elucidate the lifestyle of Phyllosticta citrichinaensis.</title>
        <authorList>
            <person name="Buijs V.A."/>
            <person name="Groenewald J.Z."/>
            <person name="Haridas S."/>
            <person name="LaButti K.M."/>
            <person name="Lipzen A."/>
            <person name="Martin F.M."/>
            <person name="Barry K."/>
            <person name="Grigoriev I.V."/>
            <person name="Crous P.W."/>
            <person name="Seidl M.F."/>
        </authorList>
    </citation>
    <scope>NUCLEOTIDE SEQUENCE [LARGE SCALE GENOMIC DNA]</scope>
    <source>
        <strain evidence="3 4">CBS 129764</strain>
    </source>
</reference>
<evidence type="ECO:0000313" key="3">
    <source>
        <dbReference type="EMBL" id="KAK8151064.1"/>
    </source>
</evidence>
<accession>A0ABR1XER9</accession>
<comment type="caution">
    <text evidence="3">The sequence shown here is derived from an EMBL/GenBank/DDBJ whole genome shotgun (WGS) entry which is preliminary data.</text>
</comment>